<comment type="caution">
    <text evidence="1">The sequence shown here is derived from an EMBL/GenBank/DDBJ whole genome shotgun (WGS) entry which is preliminary data.</text>
</comment>
<feature type="non-terminal residue" evidence="1">
    <location>
        <position position="1"/>
    </location>
</feature>
<dbReference type="InterPro" id="IPR029475">
    <property type="entry name" value="DUF6807"/>
</dbReference>
<dbReference type="AlphaFoldDB" id="X0W7V1"/>
<organism evidence="1">
    <name type="scientific">marine sediment metagenome</name>
    <dbReference type="NCBI Taxonomy" id="412755"/>
    <lineage>
        <taxon>unclassified sequences</taxon>
        <taxon>metagenomes</taxon>
        <taxon>ecological metagenomes</taxon>
    </lineage>
</organism>
<dbReference type="Pfam" id="PF14100">
    <property type="entry name" value="DUF6807"/>
    <property type="match status" value="1"/>
</dbReference>
<protein>
    <submittedName>
        <fullName evidence="1">Uncharacterized protein</fullName>
    </submittedName>
</protein>
<accession>X0W7V1</accession>
<sequence length="261" mass="29993">TTIMYCLWKTKGISIRPWREDVIFGAVQQGDTLKIAIAADRKWKGKIIFDTPRHKTNMNMPLDWPRINQFPEWFTVQSEKLYTLRDLTLNANKIYTGRQLRQGITIELCPGSERRLLILAPPTVKLVKNPSVLQIHVDGNKVLQYNHAPVPPPKGKSKNYTRSGFIHPLWSPAGQVLTQIHPKDHIHHMGIWMPWTNARFEGRNIDFWNLKAGKATVRFKRFLSHTGGPVYGGFLAQHEHVDLTAPQGEKVALNEIWDVRV</sequence>
<dbReference type="EMBL" id="BARS01032266">
    <property type="protein sequence ID" value="GAG27004.1"/>
    <property type="molecule type" value="Genomic_DNA"/>
</dbReference>
<gene>
    <name evidence="1" type="ORF">S01H1_50100</name>
</gene>
<feature type="non-terminal residue" evidence="1">
    <location>
        <position position="261"/>
    </location>
</feature>
<reference evidence="1" key="1">
    <citation type="journal article" date="2014" name="Front. Microbiol.">
        <title>High frequency of phylogenetically diverse reductive dehalogenase-homologous genes in deep subseafloor sedimentary metagenomes.</title>
        <authorList>
            <person name="Kawai M."/>
            <person name="Futagami T."/>
            <person name="Toyoda A."/>
            <person name="Takaki Y."/>
            <person name="Nishi S."/>
            <person name="Hori S."/>
            <person name="Arai W."/>
            <person name="Tsubouchi T."/>
            <person name="Morono Y."/>
            <person name="Uchiyama I."/>
            <person name="Ito T."/>
            <person name="Fujiyama A."/>
            <person name="Inagaki F."/>
            <person name="Takami H."/>
        </authorList>
    </citation>
    <scope>NUCLEOTIDE SEQUENCE</scope>
    <source>
        <strain evidence="1">Expedition CK06-06</strain>
    </source>
</reference>
<evidence type="ECO:0000313" key="1">
    <source>
        <dbReference type="EMBL" id="GAG27004.1"/>
    </source>
</evidence>
<name>X0W7V1_9ZZZZ</name>
<proteinExistence type="predicted"/>